<gene>
    <name evidence="1" type="ORF">GPM918_LOCUS4567</name>
    <name evidence="2" type="ORF">SRO942_LOCUS4568</name>
</gene>
<evidence type="ECO:0000313" key="2">
    <source>
        <dbReference type="EMBL" id="CAF3607906.1"/>
    </source>
</evidence>
<dbReference type="Proteomes" id="UP000681722">
    <property type="component" value="Unassembled WGS sequence"/>
</dbReference>
<sequence length="66" mass="7769">MVLCKCEPDKDHSDNHTEYLTSLDVEMTMPDRKDRENWSRLHEQRCNGMFSIEVIPTGDVRSDSRL</sequence>
<dbReference type="EMBL" id="CAJOBC010000620">
    <property type="protein sequence ID" value="CAF3607906.1"/>
    <property type="molecule type" value="Genomic_DNA"/>
</dbReference>
<proteinExistence type="predicted"/>
<evidence type="ECO:0000313" key="3">
    <source>
        <dbReference type="Proteomes" id="UP000663829"/>
    </source>
</evidence>
<name>A0A813UCF8_9BILA</name>
<organism evidence="1 3">
    <name type="scientific">Didymodactylos carnosus</name>
    <dbReference type="NCBI Taxonomy" id="1234261"/>
    <lineage>
        <taxon>Eukaryota</taxon>
        <taxon>Metazoa</taxon>
        <taxon>Spiralia</taxon>
        <taxon>Gnathifera</taxon>
        <taxon>Rotifera</taxon>
        <taxon>Eurotatoria</taxon>
        <taxon>Bdelloidea</taxon>
        <taxon>Philodinida</taxon>
        <taxon>Philodinidae</taxon>
        <taxon>Didymodactylos</taxon>
    </lineage>
</organism>
<dbReference type="AlphaFoldDB" id="A0A813UCF8"/>
<reference evidence="1" key="1">
    <citation type="submission" date="2021-02" db="EMBL/GenBank/DDBJ databases">
        <authorList>
            <person name="Nowell W R."/>
        </authorList>
    </citation>
    <scope>NUCLEOTIDE SEQUENCE</scope>
</reference>
<dbReference type="Proteomes" id="UP000663829">
    <property type="component" value="Unassembled WGS sequence"/>
</dbReference>
<accession>A0A813UCF8</accession>
<comment type="caution">
    <text evidence="1">The sequence shown here is derived from an EMBL/GenBank/DDBJ whole genome shotgun (WGS) entry which is preliminary data.</text>
</comment>
<keyword evidence="3" id="KW-1185">Reference proteome</keyword>
<protein>
    <submittedName>
        <fullName evidence="1">Uncharacterized protein</fullName>
    </submittedName>
</protein>
<dbReference type="EMBL" id="CAJNOQ010000620">
    <property type="protein sequence ID" value="CAF0821460.1"/>
    <property type="molecule type" value="Genomic_DNA"/>
</dbReference>
<evidence type="ECO:0000313" key="1">
    <source>
        <dbReference type="EMBL" id="CAF0821460.1"/>
    </source>
</evidence>